<protein>
    <submittedName>
        <fullName evidence="2">SAM-dependent methyltransferase</fullName>
    </submittedName>
</protein>
<name>A0ABT1HUW0_STRSD</name>
<organism evidence="2 3">
    <name type="scientific">Streptoalloteichus tenebrarius (strain ATCC 17920 / DSM 40477 / JCM 4838 / CBS 697.72 / NBRC 16177 / NCIMB 11028 / NRRL B-12390 / A12253. 1 / ISP 5477)</name>
    <name type="common">Streptomyces tenebrarius</name>
    <dbReference type="NCBI Taxonomy" id="1933"/>
    <lineage>
        <taxon>Bacteria</taxon>
        <taxon>Bacillati</taxon>
        <taxon>Actinomycetota</taxon>
        <taxon>Actinomycetes</taxon>
        <taxon>Pseudonocardiales</taxon>
        <taxon>Pseudonocardiaceae</taxon>
        <taxon>Streptoalloteichus</taxon>
    </lineage>
</organism>
<dbReference type="Proteomes" id="UP001205311">
    <property type="component" value="Unassembled WGS sequence"/>
</dbReference>
<dbReference type="Gene3D" id="3.40.50.150">
    <property type="entry name" value="Vaccinia Virus protein VP39"/>
    <property type="match status" value="1"/>
</dbReference>
<sequence length="274" mass="30590">MGNAQTWTGPVPALPVDGNAYRDAFTTFLAGTNEKEIAHSSLLRVVEALPQRQVLLDVGPGDGRTTHLLGRHFERTLCVEPSAPMRELLRQTCPDADVLTRPVLDAEVDVPVDLALLSHVLYYAPEEQWASIVLRIMGWLRPGGRLVIILQNPDNPCMRMVQRFTGARFDLSSLRRRLRDAPAELVGTVRHELLPAHYRTTSLSDALVVAEFLLSVPRQEDHPTNIDRTALRAYVLRHFADDDGGYTMSHEQDVLHLWRPGPPDGTALEKETAS</sequence>
<dbReference type="EMBL" id="JAMTCP010000015">
    <property type="protein sequence ID" value="MCP2259281.1"/>
    <property type="molecule type" value="Genomic_DNA"/>
</dbReference>
<evidence type="ECO:0000313" key="2">
    <source>
        <dbReference type="EMBL" id="MCP2259281.1"/>
    </source>
</evidence>
<evidence type="ECO:0000259" key="1">
    <source>
        <dbReference type="Pfam" id="PF08241"/>
    </source>
</evidence>
<feature type="domain" description="Methyltransferase type 11" evidence="1">
    <location>
        <begin position="56"/>
        <end position="148"/>
    </location>
</feature>
<dbReference type="InterPro" id="IPR029063">
    <property type="entry name" value="SAM-dependent_MTases_sf"/>
</dbReference>
<dbReference type="Pfam" id="PF08241">
    <property type="entry name" value="Methyltransf_11"/>
    <property type="match status" value="1"/>
</dbReference>
<dbReference type="RefSeq" id="WP_253670183.1">
    <property type="nucleotide sequence ID" value="NZ_JAMTCP010000015.1"/>
</dbReference>
<keyword evidence="2" id="KW-0808">Transferase</keyword>
<gene>
    <name evidence="2" type="ORF">LX15_002982</name>
</gene>
<dbReference type="GO" id="GO:0008168">
    <property type="term" value="F:methyltransferase activity"/>
    <property type="evidence" value="ECO:0007669"/>
    <property type="project" value="UniProtKB-KW"/>
</dbReference>
<keyword evidence="2" id="KW-0489">Methyltransferase</keyword>
<dbReference type="CDD" id="cd02440">
    <property type="entry name" value="AdoMet_MTases"/>
    <property type="match status" value="1"/>
</dbReference>
<proteinExistence type="predicted"/>
<keyword evidence="3" id="KW-1185">Reference proteome</keyword>
<dbReference type="GO" id="GO:0032259">
    <property type="term" value="P:methylation"/>
    <property type="evidence" value="ECO:0007669"/>
    <property type="project" value="UniProtKB-KW"/>
</dbReference>
<reference evidence="2 3" key="1">
    <citation type="submission" date="2022-06" db="EMBL/GenBank/DDBJ databases">
        <title>Genomic Encyclopedia of Archaeal and Bacterial Type Strains, Phase II (KMG-II): from individual species to whole genera.</title>
        <authorList>
            <person name="Goeker M."/>
        </authorList>
    </citation>
    <scope>NUCLEOTIDE SEQUENCE [LARGE SCALE GENOMIC DNA]</scope>
    <source>
        <strain evidence="2 3">DSM 40477</strain>
    </source>
</reference>
<comment type="caution">
    <text evidence="2">The sequence shown here is derived from an EMBL/GenBank/DDBJ whole genome shotgun (WGS) entry which is preliminary data.</text>
</comment>
<dbReference type="SUPFAM" id="SSF53335">
    <property type="entry name" value="S-adenosyl-L-methionine-dependent methyltransferases"/>
    <property type="match status" value="1"/>
</dbReference>
<evidence type="ECO:0000313" key="3">
    <source>
        <dbReference type="Proteomes" id="UP001205311"/>
    </source>
</evidence>
<dbReference type="InterPro" id="IPR013216">
    <property type="entry name" value="Methyltransf_11"/>
</dbReference>
<accession>A0ABT1HUW0</accession>